<proteinExistence type="predicted"/>
<protein>
    <submittedName>
        <fullName evidence="1">Uncharacterized protein</fullName>
    </submittedName>
</protein>
<organism evidence="1">
    <name type="scientific">Oscillatoriales cyanobacterium SpSt-418</name>
    <dbReference type="NCBI Taxonomy" id="2282169"/>
    <lineage>
        <taxon>Bacteria</taxon>
        <taxon>Bacillati</taxon>
        <taxon>Cyanobacteriota</taxon>
        <taxon>Cyanophyceae</taxon>
        <taxon>Oscillatoriophycideae</taxon>
        <taxon>Oscillatoriales</taxon>
    </lineage>
</organism>
<dbReference type="AlphaFoldDB" id="A0A7C3KCA3"/>
<evidence type="ECO:0000313" key="1">
    <source>
        <dbReference type="EMBL" id="HFM97569.1"/>
    </source>
</evidence>
<accession>A0A7C3KCA3</accession>
<sequence>MRLYELLQSHVSSDPDMAIYAQLYGAQFTRDSKAVYDRKSKARDIWNQQIGYTLYGFSDVDYSPESWLEFFLPNDSVAKFLITIDQGFNYQELNQASYRKWQNEWQDILAHSPSRYQLGYSISLFPVGLSTLGYSLMAYVAFTEPKVYESTYLEWREKENPTQAHSDQRRRWRGMAIDGLLDFANRGIEAHKYYAFPVTLP</sequence>
<gene>
    <name evidence="1" type="ORF">ENR64_07335</name>
</gene>
<reference evidence="1" key="1">
    <citation type="journal article" date="2020" name="mSystems">
        <title>Genome- and Community-Level Interaction Insights into Carbon Utilization and Element Cycling Functions of Hydrothermarchaeota in Hydrothermal Sediment.</title>
        <authorList>
            <person name="Zhou Z."/>
            <person name="Liu Y."/>
            <person name="Xu W."/>
            <person name="Pan J."/>
            <person name="Luo Z.H."/>
            <person name="Li M."/>
        </authorList>
    </citation>
    <scope>NUCLEOTIDE SEQUENCE [LARGE SCALE GENOMIC DNA]</scope>
    <source>
        <strain evidence="1">SpSt-418</strain>
    </source>
</reference>
<name>A0A7C3KCA3_9CYAN</name>
<dbReference type="EMBL" id="DSRU01000093">
    <property type="protein sequence ID" value="HFM97569.1"/>
    <property type="molecule type" value="Genomic_DNA"/>
</dbReference>
<comment type="caution">
    <text evidence="1">The sequence shown here is derived from an EMBL/GenBank/DDBJ whole genome shotgun (WGS) entry which is preliminary data.</text>
</comment>